<dbReference type="KEGG" id="fac:FACI_IFERC01G1289"/>
<accession>S0ATB4</accession>
<keyword evidence="3" id="KW-1185">Reference proteome</keyword>
<proteinExistence type="predicted"/>
<feature type="transmembrane region" description="Helical" evidence="1">
    <location>
        <begin position="5"/>
        <end position="25"/>
    </location>
</feature>
<dbReference type="AlphaFoldDB" id="S0ATB4"/>
<name>S0ATB4_FERAC</name>
<keyword evidence="1" id="KW-1133">Transmembrane helix</keyword>
<reference evidence="2 3" key="1">
    <citation type="journal article" date="2007" name="Proc. Natl. Acad. Sci. U.S.A.">
        <title>Genome dynamics in a natural archaeal population.</title>
        <authorList>
            <person name="Allen E.E."/>
            <person name="Tyson G.W."/>
            <person name="Whitaker R.J."/>
            <person name="Detter J.C."/>
            <person name="Richardson P.M."/>
            <person name="Banfield J.F."/>
        </authorList>
    </citation>
    <scope>NUCLEOTIDE SEQUENCE [LARGE SCALE GENOMIC DNA]</scope>
    <source>
        <strain evidence="3">fer1</strain>
    </source>
</reference>
<gene>
    <name evidence="2" type="ORF">FACI_IFERC00001G1289</name>
</gene>
<evidence type="ECO:0000256" key="1">
    <source>
        <dbReference type="SAM" id="Phobius"/>
    </source>
</evidence>
<evidence type="ECO:0000313" key="2">
    <source>
        <dbReference type="EMBL" id="AGO61269.1"/>
    </source>
</evidence>
<dbReference type="Proteomes" id="UP000014660">
    <property type="component" value="Chromosome"/>
</dbReference>
<dbReference type="EMBL" id="CP004145">
    <property type="protein sequence ID" value="AGO61269.1"/>
    <property type="molecule type" value="Genomic_DNA"/>
</dbReference>
<sequence length="527" mass="56980">MKHEYIVFISFIVVIMFIIMAFSGITSQQNSQNNDISTPDILPLYGEVVNKWSLSGKVCAPPKASIGSTVTLKIDVTSFSESSGAGPTIMYFVINGNNAHTVDVSGTGVYTYNWNVGLNYGNINFHAKYLSGSEFEEYYPAHSHLRPMVFFRNAYSTFGDSTIHVKKYLDVTGYDGNNTIYLSTGSGSFYKIYNMKIVGRTNDTYTKSSDLCSSNDSIIEAITSYGDSCDGSYLQINLNLTSLSEGNYYMPPNGEYSGLRDEYIDINTNAPSDIASGIQNNIQTSYNNGFNIATNTNNKGTEIDQDVCSLILDGISLIPVAGYAATAISAASTTANLISTISSANNPAGTSDNNIAGISCNLHGVCHQLAFQYSFSLNFLISLARFFMWLMISLSGVPGPKFPVMPIFSRAGLSSSGIIPPPTTAISFTPRFFKLSITFLKAVMWAPFNRLNAITSTSSLIAVSTTSSGVGNNPAYMTSIPASLNALARTNIPLSCPSIAGLASRIFIGASVYFRFFPFSKYIPPDI</sequence>
<protein>
    <submittedName>
        <fullName evidence="2">Uncharacterized protein</fullName>
    </submittedName>
</protein>
<dbReference type="HOGENOM" id="CLU_516406_0_0_2"/>
<evidence type="ECO:0000313" key="3">
    <source>
        <dbReference type="Proteomes" id="UP000014660"/>
    </source>
</evidence>
<keyword evidence="1" id="KW-0812">Transmembrane</keyword>
<organism evidence="2 3">
    <name type="scientific">Ferroplasma acidarmanus Fer1</name>
    <dbReference type="NCBI Taxonomy" id="333146"/>
    <lineage>
        <taxon>Archaea</taxon>
        <taxon>Methanobacteriati</taxon>
        <taxon>Thermoplasmatota</taxon>
        <taxon>Thermoplasmata</taxon>
        <taxon>Thermoplasmatales</taxon>
        <taxon>Ferroplasmaceae</taxon>
        <taxon>Ferroplasma</taxon>
    </lineage>
</organism>
<keyword evidence="1" id="KW-0472">Membrane</keyword>